<dbReference type="Proteomes" id="UP000562984">
    <property type="component" value="Unassembled WGS sequence"/>
</dbReference>
<evidence type="ECO:0000256" key="1">
    <source>
        <dbReference type="SAM" id="MobiDB-lite"/>
    </source>
</evidence>
<dbReference type="PANTHER" id="PTHR47791:SF3">
    <property type="entry name" value="MEIOTICALLY UP-REGULATED GENE 191 PROTEIN"/>
    <property type="match status" value="1"/>
</dbReference>
<evidence type="ECO:0000256" key="2">
    <source>
        <dbReference type="SAM" id="SignalP"/>
    </source>
</evidence>
<feature type="signal peptide" evidence="2">
    <location>
        <begin position="1"/>
        <end position="35"/>
    </location>
</feature>
<dbReference type="InterPro" id="IPR053169">
    <property type="entry name" value="MUG_Protein"/>
</dbReference>
<feature type="compositionally biased region" description="Low complexity" evidence="1">
    <location>
        <begin position="363"/>
        <end position="375"/>
    </location>
</feature>
<dbReference type="SUPFAM" id="SSF48208">
    <property type="entry name" value="Six-hairpin glycosidases"/>
    <property type="match status" value="1"/>
</dbReference>
<dbReference type="Gene3D" id="1.50.10.20">
    <property type="match status" value="1"/>
</dbReference>
<feature type="chain" id="PRO_5038701011" description="Glycosyl hydrolase" evidence="2">
    <location>
        <begin position="36"/>
        <end position="426"/>
    </location>
</feature>
<dbReference type="PANTHER" id="PTHR47791">
    <property type="entry name" value="MEIOTICALLY UP-REGULATED GENE 191 PROTEIN"/>
    <property type="match status" value="1"/>
</dbReference>
<organism evidence="3 4">
    <name type="scientific">Nakamurella aerolata</name>
    <dbReference type="NCBI Taxonomy" id="1656892"/>
    <lineage>
        <taxon>Bacteria</taxon>
        <taxon>Bacillati</taxon>
        <taxon>Actinomycetota</taxon>
        <taxon>Actinomycetes</taxon>
        <taxon>Nakamurellales</taxon>
        <taxon>Nakamurellaceae</taxon>
        <taxon>Nakamurella</taxon>
    </lineage>
</organism>
<accession>A0A849ACZ5</accession>
<dbReference type="InterPro" id="IPR008928">
    <property type="entry name" value="6-hairpin_glycosidase_sf"/>
</dbReference>
<evidence type="ECO:0008006" key="5">
    <source>
        <dbReference type="Google" id="ProtNLM"/>
    </source>
</evidence>
<dbReference type="Pfam" id="PF03663">
    <property type="entry name" value="Glyco_hydro_76"/>
    <property type="match status" value="1"/>
</dbReference>
<dbReference type="EMBL" id="JABEND010000013">
    <property type="protein sequence ID" value="NNG37456.1"/>
    <property type="molecule type" value="Genomic_DNA"/>
</dbReference>
<dbReference type="PROSITE" id="PS51257">
    <property type="entry name" value="PROKAR_LIPOPROTEIN"/>
    <property type="match status" value="1"/>
</dbReference>
<feature type="region of interest" description="Disordered" evidence="1">
    <location>
        <begin position="356"/>
        <end position="426"/>
    </location>
</feature>
<name>A0A849ACZ5_9ACTN</name>
<reference evidence="3 4" key="1">
    <citation type="submission" date="2020-05" db="EMBL/GenBank/DDBJ databases">
        <title>Nakamurella sp. DB0629 isolated from air conditioner.</title>
        <authorList>
            <person name="Kim D.H."/>
            <person name="Kim D.-U."/>
        </authorList>
    </citation>
    <scope>NUCLEOTIDE SEQUENCE [LARGE SCALE GENOMIC DNA]</scope>
    <source>
        <strain evidence="3 4">DB0629</strain>
    </source>
</reference>
<keyword evidence="2" id="KW-0732">Signal</keyword>
<gene>
    <name evidence="3" type="ORF">HKD39_17465</name>
</gene>
<comment type="caution">
    <text evidence="3">The sequence shown here is derived from an EMBL/GenBank/DDBJ whole genome shotgun (WGS) entry which is preliminary data.</text>
</comment>
<protein>
    <recommendedName>
        <fullName evidence="5">Glycosyl hydrolase</fullName>
    </recommendedName>
</protein>
<keyword evidence="4" id="KW-1185">Reference proteome</keyword>
<dbReference type="RefSeq" id="WP_171201149.1">
    <property type="nucleotide sequence ID" value="NZ_JABEND010000013.1"/>
</dbReference>
<proteinExistence type="predicted"/>
<dbReference type="AlphaFoldDB" id="A0A849ACZ5"/>
<evidence type="ECO:0000313" key="3">
    <source>
        <dbReference type="EMBL" id="NNG37456.1"/>
    </source>
</evidence>
<sequence>MRTPTRPRRRRSRTRSAVGAVALSVSMLLSGCSGHAPSDQPAVDVLMRSYDPSSGVWPATGWWNSANALRALAEYMVVTGDQRYLWVLGNTYAKKRNALRGNFINELIDDTGWWALTWIRAYDITGNRQYLATAQRGVDFMWRYRDDVCGGGLWWTTDRTYKNAIANELFIQAAAQLHNRIEGDTRYLNQALQVWNWFERSGMINADNMVNDGLKNCRNNGGTTWTYNQGVILGALVTLNKATGDDQYLVRARELADASTSNEAIQSDGILTEPCEATGCDIDGPSFKGIYVRNLGELNAALTDRPYSDYLTKQATTAYDKNRRPDGTYGLHWAGPVQFPTVAAQQSAVDLIVAAQPPPQLPPATTTTPPTSGPQVSGFPAGSDQAVPIAPTEPAQPAVPTVGTAPAARVEPTVPTGSAAPKAPDD</sequence>
<feature type="compositionally biased region" description="Low complexity" evidence="1">
    <location>
        <begin position="395"/>
        <end position="408"/>
    </location>
</feature>
<evidence type="ECO:0000313" key="4">
    <source>
        <dbReference type="Proteomes" id="UP000562984"/>
    </source>
</evidence>
<dbReference type="InterPro" id="IPR005198">
    <property type="entry name" value="Glyco_hydro_76"/>
</dbReference>
<dbReference type="GO" id="GO:0005975">
    <property type="term" value="P:carbohydrate metabolic process"/>
    <property type="evidence" value="ECO:0007669"/>
    <property type="project" value="InterPro"/>
</dbReference>